<evidence type="ECO:0000259" key="6">
    <source>
        <dbReference type="Pfam" id="PF00707"/>
    </source>
</evidence>
<dbReference type="PANTHER" id="PTHR10938:SF0">
    <property type="entry name" value="TRANSLATION INITIATION FACTOR IF-3, MITOCHONDRIAL"/>
    <property type="match status" value="1"/>
</dbReference>
<comment type="function">
    <text evidence="4">IF-3 binds to the 30S ribosomal subunit and shifts the equilibrium between 70S ribosomes and their 50S and 30S subunits in favor of the free subunits, thus enhancing the availability of 30S subunits on which protein synthesis initiation begins.</text>
</comment>
<keyword evidence="3 4" id="KW-0648">Protein biosynthesis</keyword>
<sequence length="170" mass="19688">MGRPRVNGQIRVPYVRVIGPDRKPIGILPTREALSLAQRQGLDLVLVAPQGDPPVCGIMNFGKYLYEQKVKSRESKKKQHSAEVREMRMKMKIDKHDYDVKMRKMREFLTEKDRIRVTLMIRGREVTHTDLAFKLLERLSSDLADVARVDGRPRVQLEGRKSIQIMLVPK</sequence>
<dbReference type="InterPro" id="IPR019815">
    <property type="entry name" value="Translation_initiation_fac_3_C"/>
</dbReference>
<dbReference type="Gene3D" id="3.10.20.80">
    <property type="entry name" value="Translation initiation factor 3 (IF-3), N-terminal domain"/>
    <property type="match status" value="1"/>
</dbReference>
<dbReference type="Pfam" id="PF00707">
    <property type="entry name" value="IF3_C"/>
    <property type="match status" value="1"/>
</dbReference>
<dbReference type="GO" id="GO:0016020">
    <property type="term" value="C:membrane"/>
    <property type="evidence" value="ECO:0007669"/>
    <property type="project" value="TreeGrafter"/>
</dbReference>
<dbReference type="NCBIfam" id="TIGR00168">
    <property type="entry name" value="infC"/>
    <property type="match status" value="1"/>
</dbReference>
<evidence type="ECO:0000256" key="5">
    <source>
        <dbReference type="NCBIfam" id="TIGR00168"/>
    </source>
</evidence>
<dbReference type="SUPFAM" id="SSF54364">
    <property type="entry name" value="Translation initiation factor IF3, N-terminal domain"/>
    <property type="match status" value="1"/>
</dbReference>
<evidence type="ECO:0000313" key="8">
    <source>
        <dbReference type="EMBL" id="HDQ99306.1"/>
    </source>
</evidence>
<evidence type="ECO:0000256" key="1">
    <source>
        <dbReference type="ARBA" id="ARBA00005439"/>
    </source>
</evidence>
<reference evidence="8" key="1">
    <citation type="journal article" date="2020" name="mSystems">
        <title>Genome- and Community-Level Interaction Insights into Carbon Utilization and Element Cycling Functions of Hydrothermarchaeota in Hydrothermal Sediment.</title>
        <authorList>
            <person name="Zhou Z."/>
            <person name="Liu Y."/>
            <person name="Xu W."/>
            <person name="Pan J."/>
            <person name="Luo Z.H."/>
            <person name="Li M."/>
        </authorList>
    </citation>
    <scope>NUCLEOTIDE SEQUENCE [LARGE SCALE GENOMIC DNA]</scope>
    <source>
        <strain evidence="8">SpSt-1182</strain>
    </source>
</reference>
<dbReference type="Pfam" id="PF05198">
    <property type="entry name" value="IF3_N"/>
    <property type="match status" value="1"/>
</dbReference>
<keyword evidence="2 4" id="KW-0396">Initiation factor</keyword>
<dbReference type="SUPFAM" id="SSF55200">
    <property type="entry name" value="Translation initiation factor IF3, C-terminal domain"/>
    <property type="match status" value="1"/>
</dbReference>
<dbReference type="Gene3D" id="3.30.110.10">
    <property type="entry name" value="Translation initiation factor 3 (IF-3), C-terminal domain"/>
    <property type="match status" value="1"/>
</dbReference>
<comment type="caution">
    <text evidence="8">The sequence shown here is derived from an EMBL/GenBank/DDBJ whole genome shotgun (WGS) entry which is preliminary data.</text>
</comment>
<dbReference type="AlphaFoldDB" id="A0A7V0XF40"/>
<dbReference type="GO" id="GO:0043022">
    <property type="term" value="F:ribosome binding"/>
    <property type="evidence" value="ECO:0007669"/>
    <property type="project" value="TreeGrafter"/>
</dbReference>
<feature type="domain" description="Translation initiation factor 3 C-terminal" evidence="6">
    <location>
        <begin position="83"/>
        <end position="169"/>
    </location>
</feature>
<gene>
    <name evidence="4" type="primary">infC</name>
    <name evidence="8" type="ORF">ENN51_03350</name>
</gene>
<keyword evidence="4" id="KW-0963">Cytoplasm</keyword>
<dbReference type="GO" id="GO:0032790">
    <property type="term" value="P:ribosome disassembly"/>
    <property type="evidence" value="ECO:0007669"/>
    <property type="project" value="TreeGrafter"/>
</dbReference>
<organism evidence="8">
    <name type="scientific">candidate division WOR-3 bacterium</name>
    <dbReference type="NCBI Taxonomy" id="2052148"/>
    <lineage>
        <taxon>Bacteria</taxon>
        <taxon>Bacteria division WOR-3</taxon>
    </lineage>
</organism>
<dbReference type="InterPro" id="IPR001288">
    <property type="entry name" value="Translation_initiation_fac_3"/>
</dbReference>
<evidence type="ECO:0000256" key="4">
    <source>
        <dbReference type="HAMAP-Rule" id="MF_00080"/>
    </source>
</evidence>
<dbReference type="EMBL" id="DSBX01000129">
    <property type="protein sequence ID" value="HDQ99306.1"/>
    <property type="molecule type" value="Genomic_DNA"/>
</dbReference>
<dbReference type="InterPro" id="IPR036787">
    <property type="entry name" value="T_IF-3_N_sf"/>
</dbReference>
<evidence type="ECO:0000259" key="7">
    <source>
        <dbReference type="Pfam" id="PF05198"/>
    </source>
</evidence>
<feature type="domain" description="Translation initiation factor 3 N-terminal" evidence="7">
    <location>
        <begin position="6"/>
        <end position="74"/>
    </location>
</feature>
<proteinExistence type="inferred from homology"/>
<dbReference type="InterPro" id="IPR019814">
    <property type="entry name" value="Translation_initiation_fac_3_N"/>
</dbReference>
<evidence type="ECO:0000256" key="3">
    <source>
        <dbReference type="ARBA" id="ARBA00022917"/>
    </source>
</evidence>
<evidence type="ECO:0000256" key="2">
    <source>
        <dbReference type="ARBA" id="ARBA00022540"/>
    </source>
</evidence>
<dbReference type="InterPro" id="IPR036788">
    <property type="entry name" value="T_IF-3_C_sf"/>
</dbReference>
<dbReference type="Proteomes" id="UP000885672">
    <property type="component" value="Unassembled WGS sequence"/>
</dbReference>
<name>A0A7V0XF40_UNCW3</name>
<dbReference type="PANTHER" id="PTHR10938">
    <property type="entry name" value="TRANSLATION INITIATION FACTOR IF-3"/>
    <property type="match status" value="1"/>
</dbReference>
<protein>
    <recommendedName>
        <fullName evidence="4 5">Translation initiation factor IF-3</fullName>
    </recommendedName>
</protein>
<dbReference type="GO" id="GO:0005829">
    <property type="term" value="C:cytosol"/>
    <property type="evidence" value="ECO:0007669"/>
    <property type="project" value="TreeGrafter"/>
</dbReference>
<dbReference type="HAMAP" id="MF_00080">
    <property type="entry name" value="IF_3"/>
    <property type="match status" value="1"/>
</dbReference>
<accession>A0A7V0XF40</accession>
<comment type="subunit">
    <text evidence="4">Monomer.</text>
</comment>
<comment type="subcellular location">
    <subcellularLocation>
        <location evidence="4">Cytoplasm</location>
    </subcellularLocation>
</comment>
<comment type="similarity">
    <text evidence="1 4">Belongs to the IF-3 family.</text>
</comment>
<dbReference type="GO" id="GO:0003743">
    <property type="term" value="F:translation initiation factor activity"/>
    <property type="evidence" value="ECO:0007669"/>
    <property type="project" value="UniProtKB-UniRule"/>
</dbReference>